<reference evidence="8 9" key="2">
    <citation type="submission" date="2015-01" db="EMBL/GenBank/DDBJ databases">
        <title>Draft Genome Sequences of Four Bacillus thermoamylovorans Strains, Isolated From Food Products.</title>
        <authorList>
            <person name="Krawcyk A.O."/>
            <person name="Berendsen E.M."/>
            <person name="Eijlander R.T."/>
            <person name="de Jong A."/>
            <person name="Wells-Bennik M."/>
            <person name="Kuipers O.P."/>
        </authorList>
    </citation>
    <scope>NUCLEOTIDE SEQUENCE [LARGE SCALE GENOMIC DNA]</scope>
    <source>
        <strain evidence="8 9">B4167</strain>
    </source>
</reference>
<name>A0A090J1F0_9BACI</name>
<evidence type="ECO:0000313" key="9">
    <source>
        <dbReference type="Proteomes" id="UP000032076"/>
    </source>
</evidence>
<dbReference type="Pfam" id="PF02826">
    <property type="entry name" value="2-Hacid_dh_C"/>
    <property type="match status" value="1"/>
</dbReference>
<evidence type="ECO:0000259" key="5">
    <source>
        <dbReference type="Pfam" id="PF00389"/>
    </source>
</evidence>
<dbReference type="InterPro" id="IPR036291">
    <property type="entry name" value="NAD(P)-bd_dom_sf"/>
</dbReference>
<dbReference type="OrthoDB" id="9805416at2"/>
<dbReference type="AlphaFoldDB" id="A0A090J1F0"/>
<sequence>MCEIHILQILPMYHVHGEEILKRSAKVTKFVTFNEQEIIRFLHDNEDVDGIILRAPAKITRAIIDACKNVKAISGAGVGLDNIDVDYATKKGIPVLHAPKLNSQATAEHTVCLILATMKNLIQFHQETKKGNFNFRDGQFTYEVKGKTLGLVGFGTIAQKVAKIMRVGFDMEVIAYVREMNQKKMEIAKSLDLKLTTSIHEVFKESDIVSLHIPLTNDTRNMINKEFFHMMKPTAVLINTARGGIINEIDLYEALKEKKIFRAGIDVFSEEPPNKNHPFFELDEVIMTPHMGGISVEAARKTSEIIAENLIKTIKGEKPSTMVNYNQLFG</sequence>
<dbReference type="SUPFAM" id="SSF51735">
    <property type="entry name" value="NAD(P)-binding Rossmann-fold domains"/>
    <property type="match status" value="1"/>
</dbReference>
<evidence type="ECO:0000313" key="8">
    <source>
        <dbReference type="EMBL" id="KIO72541.1"/>
    </source>
</evidence>
<dbReference type="RefSeq" id="WP_034771910.1">
    <property type="nucleotide sequence ID" value="NZ_CCRF01000072.1"/>
</dbReference>
<dbReference type="InterPro" id="IPR006139">
    <property type="entry name" value="D-isomer_2_OHA_DH_cat_dom"/>
</dbReference>
<keyword evidence="2 4" id="KW-0560">Oxidoreductase</keyword>
<dbReference type="GeneID" id="92961959"/>
<evidence type="ECO:0000313" key="10">
    <source>
        <dbReference type="Proteomes" id="UP000040576"/>
    </source>
</evidence>
<dbReference type="Pfam" id="PF00389">
    <property type="entry name" value="2-Hacid_dh"/>
    <property type="match status" value="1"/>
</dbReference>
<evidence type="ECO:0000313" key="7">
    <source>
        <dbReference type="EMBL" id="CEE02438.1"/>
    </source>
</evidence>
<dbReference type="PATRIC" id="fig|35841.6.peg.1249"/>
<comment type="similarity">
    <text evidence="1 4">Belongs to the D-isomer specific 2-hydroxyacid dehydrogenase family.</text>
</comment>
<evidence type="ECO:0000256" key="3">
    <source>
        <dbReference type="ARBA" id="ARBA00023027"/>
    </source>
</evidence>
<dbReference type="STRING" id="35841.B4167_1231"/>
<dbReference type="InterPro" id="IPR006140">
    <property type="entry name" value="D-isomer_DH_NAD-bd"/>
</dbReference>
<gene>
    <name evidence="8" type="ORF">B4167_1231</name>
    <name evidence="7" type="ORF">BT1A1_2620</name>
</gene>
<keyword evidence="10" id="KW-1185">Reference proteome</keyword>
<reference evidence="7 10" key="1">
    <citation type="submission" date="2014-07" db="EMBL/GenBank/DDBJ databases">
        <authorList>
            <person name="Wibberg Daniel"/>
        </authorList>
    </citation>
    <scope>NUCLEOTIDE SEQUENCE [LARGE SCALE GENOMIC DNA]</scope>
</reference>
<dbReference type="GO" id="GO:0051287">
    <property type="term" value="F:NAD binding"/>
    <property type="evidence" value="ECO:0007669"/>
    <property type="project" value="InterPro"/>
</dbReference>
<dbReference type="SUPFAM" id="SSF52283">
    <property type="entry name" value="Formate/glycerate dehydrogenase catalytic domain-like"/>
    <property type="match status" value="1"/>
</dbReference>
<dbReference type="PROSITE" id="PS00671">
    <property type="entry name" value="D_2_HYDROXYACID_DH_3"/>
    <property type="match status" value="1"/>
</dbReference>
<evidence type="ECO:0000256" key="4">
    <source>
        <dbReference type="RuleBase" id="RU003719"/>
    </source>
</evidence>
<dbReference type="FunFam" id="3.40.50.720:FF:000203">
    <property type="entry name" value="D-3-phosphoglycerate dehydrogenase (SerA)"/>
    <property type="match status" value="1"/>
</dbReference>
<dbReference type="Gene3D" id="3.40.50.720">
    <property type="entry name" value="NAD(P)-binding Rossmann-like Domain"/>
    <property type="match status" value="2"/>
</dbReference>
<dbReference type="PANTHER" id="PTHR42789">
    <property type="entry name" value="D-ISOMER SPECIFIC 2-HYDROXYACID DEHYDROGENASE FAMILY PROTEIN (AFU_ORTHOLOGUE AFUA_6G10090)"/>
    <property type="match status" value="1"/>
</dbReference>
<evidence type="ECO:0000259" key="6">
    <source>
        <dbReference type="Pfam" id="PF02826"/>
    </source>
</evidence>
<dbReference type="InterPro" id="IPR050857">
    <property type="entry name" value="D-2-hydroxyacid_DH"/>
</dbReference>
<dbReference type="Proteomes" id="UP000032076">
    <property type="component" value="Unassembled WGS sequence"/>
</dbReference>
<feature type="domain" description="D-isomer specific 2-hydroxyacid dehydrogenase catalytic" evidence="5">
    <location>
        <begin position="21"/>
        <end position="324"/>
    </location>
</feature>
<protein>
    <submittedName>
        <fullName evidence="7">D-3-phosphoglycerate dehydrogenase</fullName>
        <ecNumber evidence="7">1.1.1.95</ecNumber>
    </submittedName>
</protein>
<dbReference type="EMBL" id="CCRF01000072">
    <property type="protein sequence ID" value="CEE02438.1"/>
    <property type="molecule type" value="Genomic_DNA"/>
</dbReference>
<dbReference type="EMBL" id="JXLU01000095">
    <property type="protein sequence ID" value="KIO72541.1"/>
    <property type="molecule type" value="Genomic_DNA"/>
</dbReference>
<accession>A0A090J1F0</accession>
<organism evidence="7 10">
    <name type="scientific">Caldibacillus thermoamylovorans</name>
    <dbReference type="NCBI Taxonomy" id="35841"/>
    <lineage>
        <taxon>Bacteria</taxon>
        <taxon>Bacillati</taxon>
        <taxon>Bacillota</taxon>
        <taxon>Bacilli</taxon>
        <taxon>Bacillales</taxon>
        <taxon>Bacillaceae</taxon>
        <taxon>Caldibacillus</taxon>
    </lineage>
</organism>
<evidence type="ECO:0000256" key="1">
    <source>
        <dbReference type="ARBA" id="ARBA00005854"/>
    </source>
</evidence>
<dbReference type="CDD" id="cd12173">
    <property type="entry name" value="PGDH_4"/>
    <property type="match status" value="1"/>
</dbReference>
<keyword evidence="3" id="KW-0520">NAD</keyword>
<feature type="domain" description="D-isomer specific 2-hydroxyacid dehydrogenase NAD-binding" evidence="6">
    <location>
        <begin position="112"/>
        <end position="292"/>
    </location>
</feature>
<dbReference type="eggNOG" id="COG0111">
    <property type="taxonomic scope" value="Bacteria"/>
</dbReference>
<evidence type="ECO:0000256" key="2">
    <source>
        <dbReference type="ARBA" id="ARBA00023002"/>
    </source>
</evidence>
<dbReference type="Proteomes" id="UP000040576">
    <property type="component" value="Unassembled WGS sequence"/>
</dbReference>
<dbReference type="EC" id="1.1.1.95" evidence="7"/>
<dbReference type="PROSITE" id="PS00670">
    <property type="entry name" value="D_2_HYDROXYACID_DH_2"/>
    <property type="match status" value="1"/>
</dbReference>
<dbReference type="GO" id="GO:0004617">
    <property type="term" value="F:phosphoglycerate dehydrogenase activity"/>
    <property type="evidence" value="ECO:0007669"/>
    <property type="project" value="UniProtKB-EC"/>
</dbReference>
<proteinExistence type="inferred from homology"/>
<dbReference type="PANTHER" id="PTHR42789:SF1">
    <property type="entry name" value="D-ISOMER SPECIFIC 2-HYDROXYACID DEHYDROGENASE FAMILY PROTEIN (AFU_ORTHOLOGUE AFUA_6G10090)"/>
    <property type="match status" value="1"/>
</dbReference>
<dbReference type="InterPro" id="IPR029753">
    <property type="entry name" value="D-isomer_DH_CS"/>
</dbReference>